<dbReference type="OrthoDB" id="8782691at2"/>
<reference evidence="1 2" key="1">
    <citation type="submission" date="2019-05" db="EMBL/GenBank/DDBJ databases">
        <authorList>
            <person name="Lee S.D."/>
        </authorList>
    </citation>
    <scope>NUCLEOTIDE SEQUENCE [LARGE SCALE GENOMIC DNA]</scope>
    <source>
        <strain evidence="1 2">C5-26</strain>
    </source>
</reference>
<dbReference type="Proteomes" id="UP000320244">
    <property type="component" value="Unassembled WGS sequence"/>
</dbReference>
<keyword evidence="2" id="KW-1185">Reference proteome</keyword>
<dbReference type="NCBIfam" id="NF033519">
    <property type="entry name" value="transpos_ISAzo13"/>
    <property type="match status" value="1"/>
</dbReference>
<dbReference type="InterPro" id="IPR011518">
    <property type="entry name" value="Transposase_36"/>
</dbReference>
<dbReference type="AlphaFoldDB" id="A0A563DNG9"/>
<reference evidence="1 2" key="2">
    <citation type="submission" date="2019-08" db="EMBL/GenBank/DDBJ databases">
        <title>Jejuicoccus antrihumi gen. nov., sp. nov., a new member of the family Dermacoccaceae isolated from a cave.</title>
        <authorList>
            <person name="Schumann P."/>
            <person name="Kim I.S."/>
        </authorList>
    </citation>
    <scope>NUCLEOTIDE SEQUENCE [LARGE SCALE GENOMIC DNA]</scope>
    <source>
        <strain evidence="1 2">C5-26</strain>
    </source>
</reference>
<gene>
    <name evidence="1" type="ORF">FGL98_25075</name>
</gene>
<name>A0A563DNG9_9MICO</name>
<comment type="caution">
    <text evidence="1">The sequence shown here is derived from an EMBL/GenBank/DDBJ whole genome shotgun (WGS) entry which is preliminary data.</text>
</comment>
<accession>A0A563DNG9</accession>
<evidence type="ECO:0000313" key="2">
    <source>
        <dbReference type="Proteomes" id="UP000320244"/>
    </source>
</evidence>
<sequence length="402" mass="43729">MAQAVESVERRYAVLREHLDERQRRLLLGAEAAELGRGGIKAVAGATGVHPDTIARGVREVTGQDGPRARVRAAGGGRKKLSQTDTDLDAALKALVEPETRGDPMSALVWTTKSTRHLAGALTGMGHPISDRTVARMLRAMGFSLQANTKVTEGTQHADRDAQFTYLNNQVAEHLAAGDPVISVDTKKKELVGDFKNGGREYQPTGTPERVNVHDFPDAELGKAIPYGIYDVSANTGWVTVGTDHDTSAFAVATIASWWDAVGRDRYSGSDRLLICADSGGSNGSRIRAWKIELAQFAADTGLHVTVCHLPPGTSKWNKIEHRLFSQITLGWRGRPLRTHQVIVNLISNTTTTTGLTVRCVLDTGQYPIGLKYTTKEIDALPLTRHEFHGDWNYTLAPPDTP</sequence>
<organism evidence="1 2">
    <name type="scientific">Leekyejoonella antrihumi</name>
    <dbReference type="NCBI Taxonomy" id="1660198"/>
    <lineage>
        <taxon>Bacteria</taxon>
        <taxon>Bacillati</taxon>
        <taxon>Actinomycetota</taxon>
        <taxon>Actinomycetes</taxon>
        <taxon>Micrococcales</taxon>
        <taxon>Dermacoccaceae</taxon>
        <taxon>Leekyejoonella</taxon>
    </lineage>
</organism>
<proteinExistence type="predicted"/>
<protein>
    <submittedName>
        <fullName evidence="1">ISAzo13 family transposase</fullName>
    </submittedName>
</protein>
<evidence type="ECO:0000313" key="1">
    <source>
        <dbReference type="EMBL" id="TWP31689.1"/>
    </source>
</evidence>
<dbReference type="Pfam" id="PF07592">
    <property type="entry name" value="DDE_Tnp_ISAZ013"/>
    <property type="match status" value="1"/>
</dbReference>
<dbReference type="EMBL" id="VCQV01000127">
    <property type="protein sequence ID" value="TWP31689.1"/>
    <property type="molecule type" value="Genomic_DNA"/>
</dbReference>